<accession>A0A674HJ40</accession>
<dbReference type="GO" id="GO:0051537">
    <property type="term" value="F:2 iron, 2 sulfur cluster binding"/>
    <property type="evidence" value="ECO:0007669"/>
    <property type="project" value="UniProtKB-KW"/>
</dbReference>
<dbReference type="Pfam" id="PF09360">
    <property type="entry name" value="zf-CDGSH"/>
    <property type="match status" value="1"/>
</dbReference>
<feature type="domain" description="Iron-binding zinc finger CDGSH type" evidence="7">
    <location>
        <begin position="47"/>
        <end position="84"/>
    </location>
</feature>
<organism evidence="8 9">
    <name type="scientific">Taeniopygia guttata</name>
    <name type="common">Zebra finch</name>
    <name type="synonym">Poephila guttata</name>
    <dbReference type="NCBI Taxonomy" id="59729"/>
    <lineage>
        <taxon>Eukaryota</taxon>
        <taxon>Metazoa</taxon>
        <taxon>Chordata</taxon>
        <taxon>Craniata</taxon>
        <taxon>Vertebrata</taxon>
        <taxon>Euteleostomi</taxon>
        <taxon>Archelosauria</taxon>
        <taxon>Archosauria</taxon>
        <taxon>Dinosauria</taxon>
        <taxon>Saurischia</taxon>
        <taxon>Theropoda</taxon>
        <taxon>Coelurosauria</taxon>
        <taxon>Aves</taxon>
        <taxon>Neognathae</taxon>
        <taxon>Neoaves</taxon>
        <taxon>Telluraves</taxon>
        <taxon>Australaves</taxon>
        <taxon>Passeriformes</taxon>
        <taxon>Passeroidea</taxon>
        <taxon>Estrildidae</taxon>
        <taxon>Estrildinae</taxon>
        <taxon>Taeniopygia</taxon>
    </lineage>
</organism>
<dbReference type="OrthoDB" id="15717at2759"/>
<evidence type="ECO:0000256" key="1">
    <source>
        <dbReference type="ARBA" id="ARBA00022714"/>
    </source>
</evidence>
<sequence length="126" mass="13618">MLWRRPAALVSLLRAAGRGRRYRESSAGPRLRSLCSAAPPQPVTAATEPFPVKLQEGKTYSWCACGHSKNQPFCDGSHRAAAPGLSPLRFRPARAGPALLCGCKRTRSPPYCDGSHRDRAAPPPRA</sequence>
<dbReference type="OMA" id="CRLFFSQ"/>
<dbReference type="InterPro" id="IPR052950">
    <property type="entry name" value="CISD"/>
</dbReference>
<dbReference type="GeneTree" id="ENSGT00940000165589"/>
<dbReference type="InterPro" id="IPR018967">
    <property type="entry name" value="FeS-contain_CDGSH-typ"/>
</dbReference>
<dbReference type="CTD" id="284106"/>
<evidence type="ECO:0000313" key="9">
    <source>
        <dbReference type="Proteomes" id="UP000007754"/>
    </source>
</evidence>
<proteinExistence type="predicted"/>
<feature type="domain" description="Iron-binding zinc finger CDGSH type" evidence="7">
    <location>
        <begin position="85"/>
        <end position="122"/>
    </location>
</feature>
<dbReference type="Gene3D" id="3.40.5.90">
    <property type="entry name" value="CDGSH iron-sulfur domain, mitoNEET-type"/>
    <property type="match status" value="2"/>
</dbReference>
<reference evidence="8 9" key="1">
    <citation type="journal article" date="2010" name="Nature">
        <title>The genome of a songbird.</title>
        <authorList>
            <person name="Warren W.C."/>
            <person name="Clayton D.F."/>
            <person name="Ellegren H."/>
            <person name="Arnold A.P."/>
            <person name="Hillier L.W."/>
            <person name="Kunstner A."/>
            <person name="Searle S."/>
            <person name="White S."/>
            <person name="Vilella A.J."/>
            <person name="Fairley S."/>
            <person name="Heger A."/>
            <person name="Kong L."/>
            <person name="Ponting C.P."/>
            <person name="Jarvis E.D."/>
            <person name="Mello C.V."/>
            <person name="Minx P."/>
            <person name="Lovell P."/>
            <person name="Velho T.A."/>
            <person name="Ferris M."/>
            <person name="Balakrishnan C.N."/>
            <person name="Sinha S."/>
            <person name="Blatti C."/>
            <person name="London S.E."/>
            <person name="Li Y."/>
            <person name="Lin Y.C."/>
            <person name="George J."/>
            <person name="Sweedler J."/>
            <person name="Southey B."/>
            <person name="Gunaratne P."/>
            <person name="Watson M."/>
            <person name="Nam K."/>
            <person name="Backstrom N."/>
            <person name="Smeds L."/>
            <person name="Nabholz B."/>
            <person name="Itoh Y."/>
            <person name="Whitney O."/>
            <person name="Pfenning A.R."/>
            <person name="Howard J."/>
            <person name="Volker M."/>
            <person name="Skinner B.M."/>
            <person name="Griffin D.K."/>
            <person name="Ye L."/>
            <person name="McLaren W.M."/>
            <person name="Flicek P."/>
            <person name="Quesada V."/>
            <person name="Velasco G."/>
            <person name="Lopez-Otin C."/>
            <person name="Puente X.S."/>
            <person name="Olender T."/>
            <person name="Lancet D."/>
            <person name="Smit A.F."/>
            <person name="Hubley R."/>
            <person name="Konkel M.K."/>
            <person name="Walker J.A."/>
            <person name="Batzer M.A."/>
            <person name="Gu W."/>
            <person name="Pollock D.D."/>
            <person name="Chen L."/>
            <person name="Cheng Z."/>
            <person name="Eichler E.E."/>
            <person name="Stapley J."/>
            <person name="Slate J."/>
            <person name="Ekblom R."/>
            <person name="Birkhead T."/>
            <person name="Burke T."/>
            <person name="Burt D."/>
            <person name="Scharff C."/>
            <person name="Adam I."/>
            <person name="Richard H."/>
            <person name="Sultan M."/>
            <person name="Soldatov A."/>
            <person name="Lehrach H."/>
            <person name="Edwards S.V."/>
            <person name="Yang S.P."/>
            <person name="Li X."/>
            <person name="Graves T."/>
            <person name="Fulton L."/>
            <person name="Nelson J."/>
            <person name="Chinwalla A."/>
            <person name="Hou S."/>
            <person name="Mardis E.R."/>
            <person name="Wilson R.K."/>
        </authorList>
    </citation>
    <scope>NUCLEOTIDE SEQUENCE [LARGE SCALE GENOMIC DNA]</scope>
</reference>
<feature type="region of interest" description="Disordered" evidence="6">
    <location>
        <begin position="107"/>
        <end position="126"/>
    </location>
</feature>
<dbReference type="InParanoid" id="A0A674HJ40"/>
<evidence type="ECO:0000256" key="6">
    <source>
        <dbReference type="SAM" id="MobiDB-lite"/>
    </source>
</evidence>
<dbReference type="Ensembl" id="ENSTGUT00000032419.1">
    <property type="protein sequence ID" value="ENSTGUP00000035809.1"/>
    <property type="gene ID" value="ENSTGUG00000022382.1"/>
</dbReference>
<dbReference type="GO" id="GO:0046872">
    <property type="term" value="F:metal ion binding"/>
    <property type="evidence" value="ECO:0007669"/>
    <property type="project" value="UniProtKB-KW"/>
</dbReference>
<keyword evidence="9" id="KW-1185">Reference proteome</keyword>
<keyword evidence="3" id="KW-0408">Iron</keyword>
<dbReference type="PANTHER" id="PTHR46491:SF3">
    <property type="entry name" value="CDGSH IRON-SULFUR DOMAIN-CONTAINING PROTEIN 3, MITOCHONDRIAL"/>
    <property type="match status" value="1"/>
</dbReference>
<dbReference type="PANTHER" id="PTHR46491">
    <property type="entry name" value="CDGSH IRON SULFUR DOMAIN PROTEIN HOMOLOG"/>
    <property type="match status" value="1"/>
</dbReference>
<evidence type="ECO:0000259" key="7">
    <source>
        <dbReference type="SMART" id="SM00704"/>
    </source>
</evidence>
<evidence type="ECO:0000256" key="3">
    <source>
        <dbReference type="ARBA" id="ARBA00023004"/>
    </source>
</evidence>
<evidence type="ECO:0000256" key="2">
    <source>
        <dbReference type="ARBA" id="ARBA00022723"/>
    </source>
</evidence>
<reference evidence="8" key="2">
    <citation type="submission" date="2025-08" db="UniProtKB">
        <authorList>
            <consortium name="Ensembl"/>
        </authorList>
    </citation>
    <scope>IDENTIFICATION</scope>
</reference>
<dbReference type="GO" id="GO:0005739">
    <property type="term" value="C:mitochondrion"/>
    <property type="evidence" value="ECO:0007669"/>
    <property type="project" value="TreeGrafter"/>
</dbReference>
<keyword evidence="4" id="KW-0411">Iron-sulfur</keyword>
<gene>
    <name evidence="8" type="primary">CISD3</name>
</gene>
<evidence type="ECO:0000256" key="4">
    <source>
        <dbReference type="ARBA" id="ARBA00023014"/>
    </source>
</evidence>
<reference evidence="8" key="3">
    <citation type="submission" date="2025-09" db="UniProtKB">
        <authorList>
            <consortium name="Ensembl"/>
        </authorList>
    </citation>
    <scope>IDENTIFICATION</scope>
</reference>
<keyword evidence="2" id="KW-0479">Metal-binding</keyword>
<dbReference type="InterPro" id="IPR042216">
    <property type="entry name" value="MitoNEET_CISD"/>
</dbReference>
<dbReference type="KEGG" id="tgu:115490730"/>
<dbReference type="SMART" id="SM00704">
    <property type="entry name" value="ZnF_CDGSH"/>
    <property type="match status" value="2"/>
</dbReference>
<keyword evidence="1" id="KW-0001">2Fe-2S</keyword>
<comment type="cofactor">
    <cofactor evidence="5">
        <name>[2Fe-2S] cluster</name>
        <dbReference type="ChEBI" id="CHEBI:190135"/>
    </cofactor>
</comment>
<protein>
    <submittedName>
        <fullName evidence="8">CDGSH iron sulfur domain 3</fullName>
    </submittedName>
</protein>
<evidence type="ECO:0000313" key="8">
    <source>
        <dbReference type="Ensembl" id="ENSTGUP00000035809.1"/>
    </source>
</evidence>
<evidence type="ECO:0000256" key="5">
    <source>
        <dbReference type="ARBA" id="ARBA00034078"/>
    </source>
</evidence>
<name>A0A674HJ40_TAEGU</name>
<dbReference type="AlphaFoldDB" id="A0A674HJ40"/>
<dbReference type="Proteomes" id="UP000007754">
    <property type="component" value="Chromosome 27"/>
</dbReference>